<comment type="caution">
    <text evidence="1">The sequence shown here is derived from an EMBL/GenBank/DDBJ whole genome shotgun (WGS) entry which is preliminary data.</text>
</comment>
<proteinExistence type="predicted"/>
<keyword evidence="2" id="KW-1185">Reference proteome</keyword>
<evidence type="ECO:0000313" key="2">
    <source>
        <dbReference type="Proteomes" id="UP000625283"/>
    </source>
</evidence>
<evidence type="ECO:0000313" key="1">
    <source>
        <dbReference type="EMBL" id="MBL1411544.1"/>
    </source>
</evidence>
<dbReference type="RefSeq" id="WP_202105260.1">
    <property type="nucleotide sequence ID" value="NZ_JAERTY010000021.1"/>
</dbReference>
<accession>A0ABS1RA08</accession>
<dbReference type="EMBL" id="JAERTY010000021">
    <property type="protein sequence ID" value="MBL1411544.1"/>
    <property type="molecule type" value="Genomic_DNA"/>
</dbReference>
<sequence>MNNKEVFVYYSSPENWFQTALELDQVIIELLSIKDKAYNIESYHLDSKIIKRHFCGKSIYLLMTFALENLVKGILVLRNPDYVNSGI</sequence>
<protein>
    <submittedName>
        <fullName evidence="1">Uncharacterized protein</fullName>
    </submittedName>
</protein>
<name>A0ABS1RA08_9SPHI</name>
<gene>
    <name evidence="1" type="ORF">JKG61_22495</name>
</gene>
<organism evidence="1 2">
    <name type="scientific">Sphingobacterium faecale</name>
    <dbReference type="NCBI Taxonomy" id="2803775"/>
    <lineage>
        <taxon>Bacteria</taxon>
        <taxon>Pseudomonadati</taxon>
        <taxon>Bacteroidota</taxon>
        <taxon>Sphingobacteriia</taxon>
        <taxon>Sphingobacteriales</taxon>
        <taxon>Sphingobacteriaceae</taxon>
        <taxon>Sphingobacterium</taxon>
    </lineage>
</organism>
<reference evidence="1 2" key="1">
    <citation type="submission" date="2021-01" db="EMBL/GenBank/DDBJ databases">
        <title>C459-1 draft genome sequence.</title>
        <authorList>
            <person name="Zhang X.-F."/>
        </authorList>
    </citation>
    <scope>NUCLEOTIDE SEQUENCE [LARGE SCALE GENOMIC DNA]</scope>
    <source>
        <strain evidence="2">C459-1</strain>
    </source>
</reference>
<dbReference type="Proteomes" id="UP000625283">
    <property type="component" value="Unassembled WGS sequence"/>
</dbReference>